<feature type="transmembrane region" description="Helical" evidence="6">
    <location>
        <begin position="122"/>
        <end position="153"/>
    </location>
</feature>
<evidence type="ECO:0000256" key="4">
    <source>
        <dbReference type="ARBA" id="ARBA00022989"/>
    </source>
</evidence>
<protein>
    <submittedName>
        <fullName evidence="7">AI-2E family transporter</fullName>
    </submittedName>
</protein>
<feature type="transmembrane region" description="Helical" evidence="6">
    <location>
        <begin position="60"/>
        <end position="82"/>
    </location>
</feature>
<feature type="transmembrane region" description="Helical" evidence="6">
    <location>
        <begin position="7"/>
        <end position="40"/>
    </location>
</feature>
<feature type="transmembrane region" description="Helical" evidence="6">
    <location>
        <begin position="250"/>
        <end position="267"/>
    </location>
</feature>
<accession>A0ABD5Q2S7</accession>
<keyword evidence="4 6" id="KW-1133">Transmembrane helix</keyword>
<comment type="similarity">
    <text evidence="2">Belongs to the autoinducer-2 exporter (AI-2E) (TC 2.A.86) family.</text>
</comment>
<evidence type="ECO:0000313" key="7">
    <source>
        <dbReference type="EMBL" id="MFC4824834.1"/>
    </source>
</evidence>
<dbReference type="InterPro" id="IPR002549">
    <property type="entry name" value="AI-2E-like"/>
</dbReference>
<evidence type="ECO:0000256" key="3">
    <source>
        <dbReference type="ARBA" id="ARBA00022692"/>
    </source>
</evidence>
<dbReference type="EMBL" id="JBHSHT010000001">
    <property type="protein sequence ID" value="MFC4824834.1"/>
    <property type="molecule type" value="Genomic_DNA"/>
</dbReference>
<dbReference type="AlphaFoldDB" id="A0ABD5Q2S7"/>
<comment type="subcellular location">
    <subcellularLocation>
        <location evidence="1">Membrane</location>
        <topology evidence="1">Multi-pass membrane protein</topology>
    </subcellularLocation>
</comment>
<keyword evidence="8" id="KW-1185">Reference proteome</keyword>
<feature type="transmembrane region" description="Helical" evidence="6">
    <location>
        <begin position="287"/>
        <end position="314"/>
    </location>
</feature>
<evidence type="ECO:0000256" key="6">
    <source>
        <dbReference type="SAM" id="Phobius"/>
    </source>
</evidence>
<dbReference type="PANTHER" id="PTHR21716">
    <property type="entry name" value="TRANSMEMBRANE PROTEIN"/>
    <property type="match status" value="1"/>
</dbReference>
<keyword evidence="3 6" id="KW-0812">Transmembrane</keyword>
<keyword evidence="5 6" id="KW-0472">Membrane</keyword>
<organism evidence="7 8">
    <name type="scientific">Halorussus aquaticus</name>
    <dbReference type="NCBI Taxonomy" id="2953748"/>
    <lineage>
        <taxon>Archaea</taxon>
        <taxon>Methanobacteriati</taxon>
        <taxon>Methanobacteriota</taxon>
        <taxon>Stenosarchaea group</taxon>
        <taxon>Halobacteria</taxon>
        <taxon>Halobacteriales</taxon>
        <taxon>Haladaptataceae</taxon>
        <taxon>Halorussus</taxon>
    </lineage>
</organism>
<feature type="transmembrane region" description="Helical" evidence="6">
    <location>
        <begin position="187"/>
        <end position="208"/>
    </location>
</feature>
<dbReference type="Pfam" id="PF01594">
    <property type="entry name" value="AI-2E_transport"/>
    <property type="match status" value="1"/>
</dbReference>
<comment type="caution">
    <text evidence="7">The sequence shown here is derived from an EMBL/GenBank/DDBJ whole genome shotgun (WGS) entry which is preliminary data.</text>
</comment>
<reference evidence="7 8" key="1">
    <citation type="journal article" date="2019" name="Int. J. Syst. Evol. Microbiol.">
        <title>The Global Catalogue of Microorganisms (GCM) 10K type strain sequencing project: providing services to taxonomists for standard genome sequencing and annotation.</title>
        <authorList>
            <consortium name="The Broad Institute Genomics Platform"/>
            <consortium name="The Broad Institute Genome Sequencing Center for Infectious Disease"/>
            <person name="Wu L."/>
            <person name="Ma J."/>
        </authorList>
    </citation>
    <scope>NUCLEOTIDE SEQUENCE [LARGE SCALE GENOMIC DNA]</scope>
    <source>
        <strain evidence="7 8">XZYJ18</strain>
    </source>
</reference>
<dbReference type="GO" id="GO:0016020">
    <property type="term" value="C:membrane"/>
    <property type="evidence" value="ECO:0007669"/>
    <property type="project" value="UniProtKB-SubCell"/>
</dbReference>
<gene>
    <name evidence="7" type="ORF">ACFO9K_11250</name>
</gene>
<feature type="transmembrane region" description="Helical" evidence="6">
    <location>
        <begin position="89"/>
        <end position="110"/>
    </location>
</feature>
<proteinExistence type="inferred from homology"/>
<dbReference type="RefSeq" id="WP_254269450.1">
    <property type="nucleotide sequence ID" value="NZ_CP100400.1"/>
</dbReference>
<evidence type="ECO:0000256" key="1">
    <source>
        <dbReference type="ARBA" id="ARBA00004141"/>
    </source>
</evidence>
<dbReference type="PANTHER" id="PTHR21716:SF4">
    <property type="entry name" value="TRANSMEMBRANE PROTEIN 245"/>
    <property type="match status" value="1"/>
</dbReference>
<sequence>MSARRQWVLAGVLVLLGLLSAAVLFDVLGTVFFAVTVAYVLVPLHQRFVERGMPSWWASAASTAVAFVGVLLFFASFGFLVYRRRDDLLRFLLGLPESFTVELLGAAYTIDAGVLTELARTYLGAGVIALARLAPVLALKGTLFALLVFALLVRRREARRALLAPIPHAYRDVVAALHERTRETLSAIYVLQAATAVGTFLVALPVFYVLGYEFVFTLALVAGFLQFLPIVGPSFLVVLLAVYRVTANDVVGAVLVLVLGGVVVGWLPDAVIRTRLARQTANLPGSLYFIGFTGGLLSVGPIGFIAGPLVVALLAEATELLAAEVNGHGHARTE</sequence>
<name>A0ABD5Q2S7_9EURY</name>
<feature type="transmembrane region" description="Helical" evidence="6">
    <location>
        <begin position="214"/>
        <end position="243"/>
    </location>
</feature>
<dbReference type="Proteomes" id="UP001595945">
    <property type="component" value="Unassembled WGS sequence"/>
</dbReference>
<dbReference type="GeneID" id="73044465"/>
<evidence type="ECO:0000256" key="5">
    <source>
        <dbReference type="ARBA" id="ARBA00023136"/>
    </source>
</evidence>
<evidence type="ECO:0000313" key="8">
    <source>
        <dbReference type="Proteomes" id="UP001595945"/>
    </source>
</evidence>
<evidence type="ECO:0000256" key="2">
    <source>
        <dbReference type="ARBA" id="ARBA00009773"/>
    </source>
</evidence>